<evidence type="ECO:0000313" key="1">
    <source>
        <dbReference type="Proteomes" id="UP000887540"/>
    </source>
</evidence>
<name>A0A914CM99_9BILA</name>
<protein>
    <submittedName>
        <fullName evidence="2">Uncharacterized protein</fullName>
    </submittedName>
</protein>
<evidence type="ECO:0000313" key="2">
    <source>
        <dbReference type="WBParaSite" id="ACRNAN_scaffold1234.g29799.t1"/>
    </source>
</evidence>
<dbReference type="AlphaFoldDB" id="A0A914CM99"/>
<proteinExistence type="predicted"/>
<sequence length="90" mass="10111">MYVVVSPFYSIAIELCIAVQALTTFLENINDVNCMHALCLTLTDRLSKIDKLTSAEKEFAVKTWSKVIEFIIVHLKRGFTAGLSTNRTLT</sequence>
<organism evidence="1 2">
    <name type="scientific">Acrobeloides nanus</name>
    <dbReference type="NCBI Taxonomy" id="290746"/>
    <lineage>
        <taxon>Eukaryota</taxon>
        <taxon>Metazoa</taxon>
        <taxon>Ecdysozoa</taxon>
        <taxon>Nematoda</taxon>
        <taxon>Chromadorea</taxon>
        <taxon>Rhabditida</taxon>
        <taxon>Tylenchina</taxon>
        <taxon>Cephalobomorpha</taxon>
        <taxon>Cephaloboidea</taxon>
        <taxon>Cephalobidae</taxon>
        <taxon>Acrobeloides</taxon>
    </lineage>
</organism>
<dbReference type="Proteomes" id="UP000887540">
    <property type="component" value="Unplaced"/>
</dbReference>
<reference evidence="2" key="1">
    <citation type="submission" date="2022-11" db="UniProtKB">
        <authorList>
            <consortium name="WormBaseParasite"/>
        </authorList>
    </citation>
    <scope>IDENTIFICATION</scope>
</reference>
<keyword evidence="1" id="KW-1185">Reference proteome</keyword>
<dbReference type="WBParaSite" id="ACRNAN_scaffold1234.g29799.t1">
    <property type="protein sequence ID" value="ACRNAN_scaffold1234.g29799.t1"/>
    <property type="gene ID" value="ACRNAN_scaffold1234.g29799"/>
</dbReference>
<accession>A0A914CM99</accession>